<accession>A0ACA9P0H2</accession>
<keyword evidence="2" id="KW-1185">Reference proteome</keyword>
<dbReference type="EMBL" id="CAJVPU010021353">
    <property type="protein sequence ID" value="CAG8680863.1"/>
    <property type="molecule type" value="Genomic_DNA"/>
</dbReference>
<protein>
    <submittedName>
        <fullName evidence="1">12932_t:CDS:1</fullName>
    </submittedName>
</protein>
<sequence>MFERYLHLHLAIQEMSYKEQSVPACLDNESLIVLKTFFILEIDQHIHKFRDNNINVNNILMTKKFDKYWKSILDHIIIAHVLDPKYKLKHLKATLIEVGEYNNSDAKIFVNDIHKKVISYGTKYSSTSSSNYVEIDNNDNSMSDFLFPIRRTSKR</sequence>
<name>A0ACA9P0H2_9GLOM</name>
<dbReference type="Proteomes" id="UP000789702">
    <property type="component" value="Unassembled WGS sequence"/>
</dbReference>
<evidence type="ECO:0000313" key="1">
    <source>
        <dbReference type="EMBL" id="CAG8680863.1"/>
    </source>
</evidence>
<reference evidence="1" key="1">
    <citation type="submission" date="2021-06" db="EMBL/GenBank/DDBJ databases">
        <authorList>
            <person name="Kallberg Y."/>
            <person name="Tangrot J."/>
            <person name="Rosling A."/>
        </authorList>
    </citation>
    <scope>NUCLEOTIDE SEQUENCE</scope>
    <source>
        <strain evidence="1">IL203A</strain>
    </source>
</reference>
<evidence type="ECO:0000313" key="2">
    <source>
        <dbReference type="Proteomes" id="UP000789702"/>
    </source>
</evidence>
<proteinExistence type="predicted"/>
<gene>
    <name evidence="1" type="ORF">DHETER_LOCUS10646</name>
</gene>
<comment type="caution">
    <text evidence="1">The sequence shown here is derived from an EMBL/GenBank/DDBJ whole genome shotgun (WGS) entry which is preliminary data.</text>
</comment>
<organism evidence="1 2">
    <name type="scientific">Dentiscutata heterogama</name>
    <dbReference type="NCBI Taxonomy" id="1316150"/>
    <lineage>
        <taxon>Eukaryota</taxon>
        <taxon>Fungi</taxon>
        <taxon>Fungi incertae sedis</taxon>
        <taxon>Mucoromycota</taxon>
        <taxon>Glomeromycotina</taxon>
        <taxon>Glomeromycetes</taxon>
        <taxon>Diversisporales</taxon>
        <taxon>Gigasporaceae</taxon>
        <taxon>Dentiscutata</taxon>
    </lineage>
</organism>